<dbReference type="Proteomes" id="UP000281553">
    <property type="component" value="Unassembled WGS sequence"/>
</dbReference>
<proteinExistence type="predicted"/>
<gene>
    <name evidence="2" type="ORF">DILT_LOCUS18690</name>
</gene>
<evidence type="ECO:0000313" key="2">
    <source>
        <dbReference type="EMBL" id="VDN41947.1"/>
    </source>
</evidence>
<evidence type="ECO:0000313" key="3">
    <source>
        <dbReference type="Proteomes" id="UP000281553"/>
    </source>
</evidence>
<evidence type="ECO:0000256" key="1">
    <source>
        <dbReference type="ARBA" id="ARBA00023117"/>
    </source>
</evidence>
<name>A0A3P7P9Z5_DIBLA</name>
<keyword evidence="1" id="KW-0103">Bromodomain</keyword>
<keyword evidence="3" id="KW-1185">Reference proteome</keyword>
<reference evidence="2 3" key="1">
    <citation type="submission" date="2018-11" db="EMBL/GenBank/DDBJ databases">
        <authorList>
            <consortium name="Pathogen Informatics"/>
        </authorList>
    </citation>
    <scope>NUCLEOTIDE SEQUENCE [LARGE SCALE GENOMIC DNA]</scope>
</reference>
<dbReference type="EMBL" id="UYRU01103141">
    <property type="protein sequence ID" value="VDN41947.1"/>
    <property type="molecule type" value="Genomic_DNA"/>
</dbReference>
<dbReference type="InterPro" id="IPR036427">
    <property type="entry name" value="Bromodomain-like_sf"/>
</dbReference>
<dbReference type="OrthoDB" id="6284796at2759"/>
<organism evidence="2 3">
    <name type="scientific">Dibothriocephalus latus</name>
    <name type="common">Fish tapeworm</name>
    <name type="synonym">Diphyllobothrium latum</name>
    <dbReference type="NCBI Taxonomy" id="60516"/>
    <lineage>
        <taxon>Eukaryota</taxon>
        <taxon>Metazoa</taxon>
        <taxon>Spiralia</taxon>
        <taxon>Lophotrochozoa</taxon>
        <taxon>Platyhelminthes</taxon>
        <taxon>Cestoda</taxon>
        <taxon>Eucestoda</taxon>
        <taxon>Diphyllobothriidea</taxon>
        <taxon>Diphyllobothriidae</taxon>
        <taxon>Dibothriocephalus</taxon>
    </lineage>
</organism>
<protein>
    <submittedName>
        <fullName evidence="2">Uncharacterized protein</fullName>
    </submittedName>
</protein>
<accession>A0A3P7P9Z5</accession>
<dbReference type="AlphaFoldDB" id="A0A3P7P9Z5"/>
<sequence>MSLGAAEAFINPVDLAAYPNYLIVNPYLVDLLFIRERLHNLFYR</sequence>
<dbReference type="SUPFAM" id="SSF47370">
    <property type="entry name" value="Bromodomain"/>
    <property type="match status" value="1"/>
</dbReference>